<proteinExistence type="predicted"/>
<evidence type="ECO:0000259" key="1">
    <source>
        <dbReference type="Pfam" id="PF13460"/>
    </source>
</evidence>
<dbReference type="Gene3D" id="3.40.50.720">
    <property type="entry name" value="NAD(P)-binding Rossmann-like Domain"/>
    <property type="match status" value="1"/>
</dbReference>
<dbReference type="OrthoDB" id="9771302at2"/>
<evidence type="ECO:0000313" key="3">
    <source>
        <dbReference type="Proteomes" id="UP000323221"/>
    </source>
</evidence>
<dbReference type="RefSeq" id="WP_146355077.1">
    <property type="nucleotide sequence ID" value="NZ_VOIR01000011.1"/>
</dbReference>
<gene>
    <name evidence="2" type="ORF">FQ330_02925</name>
</gene>
<dbReference type="PANTHER" id="PTHR12126">
    <property type="entry name" value="NADH-UBIQUINONE OXIDOREDUCTASE 39 KDA SUBUNIT-RELATED"/>
    <property type="match status" value="1"/>
</dbReference>
<dbReference type="Pfam" id="PF13460">
    <property type="entry name" value="NAD_binding_10"/>
    <property type="match status" value="1"/>
</dbReference>
<evidence type="ECO:0000313" key="2">
    <source>
        <dbReference type="EMBL" id="KAA6436375.1"/>
    </source>
</evidence>
<reference evidence="2 3" key="1">
    <citation type="submission" date="2019-08" db="EMBL/GenBank/DDBJ databases">
        <title>Agrococcus lahaulensis sp. nov., isolated from a cold desert of the Indian Himalayas.</title>
        <authorList>
            <person name="Qu J.H."/>
        </authorList>
    </citation>
    <scope>NUCLEOTIDE SEQUENCE [LARGE SCALE GENOMIC DNA]</scope>
    <source>
        <strain evidence="2 3">NS18</strain>
    </source>
</reference>
<dbReference type="AlphaFoldDB" id="A0A5M8QJV8"/>
<dbReference type="SUPFAM" id="SSF51735">
    <property type="entry name" value="NAD(P)-binding Rossmann-fold domains"/>
    <property type="match status" value="1"/>
</dbReference>
<name>A0A5M8QJV8_9MICO</name>
<sequence>MRVVVVGGSGNAGSAIVRALGRRGAQAVPMSRSGKAIAGAPGVKADIVTGEGLDEALAGADVLVDAANSRNPLDLKPFTIGARNLVAAAERAGVRRAVVLSIIGVDRSKLSYHRRKREQELTYLGSSLDVTIVRAAQFHEWSVDFFEAGSALGAIPVVLGGRLQPVAVSEVADLVADEALEPSGERMLEIAGPQVRVSRDLARAWQAATGARGLIVNGPFPPSMVDYLRSGANLSERRKGTVTFEEWLARRR</sequence>
<protein>
    <submittedName>
        <fullName evidence="2">NAD(P)H-binding protein</fullName>
    </submittedName>
</protein>
<dbReference type="Proteomes" id="UP000323221">
    <property type="component" value="Unassembled WGS sequence"/>
</dbReference>
<dbReference type="GO" id="GO:0044877">
    <property type="term" value="F:protein-containing complex binding"/>
    <property type="evidence" value="ECO:0007669"/>
    <property type="project" value="TreeGrafter"/>
</dbReference>
<dbReference type="InterPro" id="IPR051207">
    <property type="entry name" value="ComplexI_NDUFA9_subunit"/>
</dbReference>
<dbReference type="InterPro" id="IPR036291">
    <property type="entry name" value="NAD(P)-bd_dom_sf"/>
</dbReference>
<dbReference type="EMBL" id="VOIR01000011">
    <property type="protein sequence ID" value="KAA6436375.1"/>
    <property type="molecule type" value="Genomic_DNA"/>
</dbReference>
<keyword evidence="3" id="KW-1185">Reference proteome</keyword>
<comment type="caution">
    <text evidence="2">The sequence shown here is derived from an EMBL/GenBank/DDBJ whole genome shotgun (WGS) entry which is preliminary data.</text>
</comment>
<feature type="domain" description="NAD(P)-binding" evidence="1">
    <location>
        <begin position="7"/>
        <end position="141"/>
    </location>
</feature>
<dbReference type="InterPro" id="IPR016040">
    <property type="entry name" value="NAD(P)-bd_dom"/>
</dbReference>
<dbReference type="PANTHER" id="PTHR12126:SF11">
    <property type="entry name" value="NADH DEHYDROGENASE [UBIQUINONE] 1 ALPHA SUBCOMPLEX SUBUNIT 9, MITOCHONDRIAL"/>
    <property type="match status" value="1"/>
</dbReference>
<organism evidence="2 3">
    <name type="scientific">Agrococcus sediminis</name>
    <dbReference type="NCBI Taxonomy" id="2599924"/>
    <lineage>
        <taxon>Bacteria</taxon>
        <taxon>Bacillati</taxon>
        <taxon>Actinomycetota</taxon>
        <taxon>Actinomycetes</taxon>
        <taxon>Micrococcales</taxon>
        <taxon>Microbacteriaceae</taxon>
        <taxon>Agrococcus</taxon>
    </lineage>
</organism>
<accession>A0A5M8QJV8</accession>